<feature type="domain" description="mRNA capping enzyme C-terminal" evidence="21">
    <location>
        <begin position="244"/>
        <end position="368"/>
    </location>
</feature>
<keyword evidence="5 17" id="KW-0507">mRNA processing</keyword>
<dbReference type="Proteomes" id="UP000469558">
    <property type="component" value="Unassembled WGS sequence"/>
</dbReference>
<evidence type="ECO:0000256" key="7">
    <source>
        <dbReference type="ARBA" id="ARBA00022695"/>
    </source>
</evidence>
<evidence type="ECO:0000259" key="21">
    <source>
        <dbReference type="Pfam" id="PF03919"/>
    </source>
</evidence>
<feature type="region of interest" description="Disordered" evidence="19">
    <location>
        <begin position="382"/>
        <end position="427"/>
    </location>
</feature>
<keyword evidence="23" id="KW-1185">Reference proteome</keyword>
<dbReference type="GO" id="GO:0031533">
    <property type="term" value="C:mRNA capping enzyme complex"/>
    <property type="evidence" value="ECO:0007669"/>
    <property type="project" value="InterPro"/>
</dbReference>
<comment type="catalytic activity">
    <reaction evidence="14">
        <text>a 5'-end diphospho-ribonucleoside in mRNA + GTP + H(+) = a 5'-end (5'-triphosphoguanosine)-ribonucleoside in mRNA + diphosphate</text>
        <dbReference type="Rhea" id="RHEA:67012"/>
        <dbReference type="Rhea" id="RHEA-COMP:17165"/>
        <dbReference type="Rhea" id="RHEA-COMP:17166"/>
        <dbReference type="ChEBI" id="CHEBI:15378"/>
        <dbReference type="ChEBI" id="CHEBI:33019"/>
        <dbReference type="ChEBI" id="CHEBI:37565"/>
        <dbReference type="ChEBI" id="CHEBI:167616"/>
        <dbReference type="ChEBI" id="CHEBI:167617"/>
        <dbReference type="EC" id="2.7.7.50"/>
    </reaction>
    <physiologicalReaction direction="left-to-right" evidence="14">
        <dbReference type="Rhea" id="RHEA:67013"/>
    </physiologicalReaction>
</comment>
<evidence type="ECO:0000256" key="19">
    <source>
        <dbReference type="SAM" id="MobiDB-lite"/>
    </source>
</evidence>
<dbReference type="InterPro" id="IPR012340">
    <property type="entry name" value="NA-bd_OB-fold"/>
</dbReference>
<dbReference type="Gene3D" id="2.40.50.140">
    <property type="entry name" value="Nucleic acid-binding proteins"/>
    <property type="match status" value="1"/>
</dbReference>
<dbReference type="InterPro" id="IPR001339">
    <property type="entry name" value="mRNA_cap_enzyme_adenylation"/>
</dbReference>
<dbReference type="EMBL" id="QGMK01002455">
    <property type="protein sequence ID" value="TVY58489.1"/>
    <property type="molecule type" value="Genomic_DNA"/>
</dbReference>
<comment type="caution">
    <text evidence="22">The sequence shown here is derived from an EMBL/GenBank/DDBJ whole genome shotgun (WGS) entry which is preliminary data.</text>
</comment>
<dbReference type="CDD" id="cd07895">
    <property type="entry name" value="Adenylation_mRNA_capping"/>
    <property type="match status" value="1"/>
</dbReference>
<evidence type="ECO:0000256" key="8">
    <source>
        <dbReference type="ARBA" id="ARBA00022741"/>
    </source>
</evidence>
<dbReference type="GO" id="GO:0005525">
    <property type="term" value="F:GTP binding"/>
    <property type="evidence" value="ECO:0007669"/>
    <property type="project" value="UniProtKB-KW"/>
</dbReference>
<comment type="function">
    <text evidence="16 17">Second step of mRNA capping. Transfer of the GMP moiety of GTP to the 5'-end of RNA via an enzyme-GMP covalent reaction intermediate.</text>
</comment>
<dbReference type="PIRSF" id="PIRSF036959">
    <property type="entry name" value="mRNA_cap_alpha"/>
    <property type="match status" value="1"/>
</dbReference>
<evidence type="ECO:0000256" key="5">
    <source>
        <dbReference type="ARBA" id="ARBA00022664"/>
    </source>
</evidence>
<reference evidence="22 23" key="1">
    <citation type="submission" date="2018-05" db="EMBL/GenBank/DDBJ databases">
        <title>Genome sequencing and assembly of the regulated plant pathogen Lachnellula willkommii and related sister species for the development of diagnostic species identification markers.</title>
        <authorList>
            <person name="Giroux E."/>
            <person name="Bilodeau G."/>
        </authorList>
    </citation>
    <scope>NUCLEOTIDE SEQUENCE [LARGE SCALE GENOMIC DNA]</scope>
    <source>
        <strain evidence="22 23">CBS 268.59</strain>
    </source>
</reference>
<dbReference type="Gene3D" id="3.30.470.30">
    <property type="entry name" value="DNA ligase/mRNA capping enzyme"/>
    <property type="match status" value="1"/>
</dbReference>
<comment type="similarity">
    <text evidence="2 17">Belongs to the eukaryotic GTase family.</text>
</comment>
<proteinExistence type="inferred from homology"/>
<evidence type="ECO:0000313" key="22">
    <source>
        <dbReference type="EMBL" id="TVY58489.1"/>
    </source>
</evidence>
<dbReference type="InterPro" id="IPR013846">
    <property type="entry name" value="mRNA_cap_enzyme_C"/>
</dbReference>
<keyword evidence="6 17" id="KW-0808">Transferase</keyword>
<dbReference type="PANTHER" id="PTHR10367">
    <property type="entry name" value="MRNA-CAPPING ENZYME"/>
    <property type="match status" value="1"/>
</dbReference>
<keyword evidence="9 17" id="KW-0506">mRNA capping</keyword>
<dbReference type="SUPFAM" id="SSF50249">
    <property type="entry name" value="Nucleic acid-binding proteins"/>
    <property type="match status" value="1"/>
</dbReference>
<evidence type="ECO:0000256" key="17">
    <source>
        <dbReference type="PIRNR" id="PIRNR036959"/>
    </source>
</evidence>
<organism evidence="22 23">
    <name type="scientific">Lachnellula suecica</name>
    <dbReference type="NCBI Taxonomy" id="602035"/>
    <lineage>
        <taxon>Eukaryota</taxon>
        <taxon>Fungi</taxon>
        <taxon>Dikarya</taxon>
        <taxon>Ascomycota</taxon>
        <taxon>Pezizomycotina</taxon>
        <taxon>Leotiomycetes</taxon>
        <taxon>Helotiales</taxon>
        <taxon>Lachnaceae</taxon>
        <taxon>Lachnellula</taxon>
    </lineage>
</organism>
<evidence type="ECO:0000256" key="4">
    <source>
        <dbReference type="ARBA" id="ARBA00019171"/>
    </source>
</evidence>
<dbReference type="InterPro" id="IPR051029">
    <property type="entry name" value="mRNA_Capping_Enz/RNA_Phosphat"/>
</dbReference>
<dbReference type="AlphaFoldDB" id="A0A8T9BS90"/>
<evidence type="ECO:0000259" key="20">
    <source>
        <dbReference type="Pfam" id="PF01331"/>
    </source>
</evidence>
<evidence type="ECO:0000313" key="23">
    <source>
        <dbReference type="Proteomes" id="UP000469558"/>
    </source>
</evidence>
<evidence type="ECO:0000256" key="13">
    <source>
        <dbReference type="ARBA" id="ARBA00030702"/>
    </source>
</evidence>
<dbReference type="InterPro" id="IPR017075">
    <property type="entry name" value="mRNA_cap_enzyme_alpha"/>
</dbReference>
<name>A0A8T9BS90_9HELO</name>
<feature type="active site" description="N6-GMP-lysine intermediate" evidence="18">
    <location>
        <position position="67"/>
    </location>
</feature>
<dbReference type="GO" id="GO:0006370">
    <property type="term" value="P:7-methylguanosine mRNA capping"/>
    <property type="evidence" value="ECO:0007669"/>
    <property type="project" value="UniProtKB-KW"/>
</dbReference>
<protein>
    <recommendedName>
        <fullName evidence="4 17">mRNA-capping enzyme subunit alpha</fullName>
        <ecNumber evidence="3 17">2.7.7.50</ecNumber>
    </recommendedName>
    <alternativeName>
        <fullName evidence="12 17">GTP--RNA guanylyltransferase</fullName>
    </alternativeName>
    <alternativeName>
        <fullName evidence="13 17">mRNA guanylyltransferase</fullName>
    </alternativeName>
</protein>
<evidence type="ECO:0000256" key="1">
    <source>
        <dbReference type="ARBA" id="ARBA00004123"/>
    </source>
</evidence>
<evidence type="ECO:0000256" key="9">
    <source>
        <dbReference type="ARBA" id="ARBA00023042"/>
    </source>
</evidence>
<dbReference type="GO" id="GO:0004484">
    <property type="term" value="F:mRNA guanylyltransferase activity"/>
    <property type="evidence" value="ECO:0007669"/>
    <property type="project" value="UniProtKB-EC"/>
</dbReference>
<feature type="domain" description="mRNA capping enzyme adenylation" evidence="20">
    <location>
        <begin position="45"/>
        <end position="240"/>
    </location>
</feature>
<dbReference type="Pfam" id="PF01331">
    <property type="entry name" value="mRNA_cap_enzyme"/>
    <property type="match status" value="1"/>
</dbReference>
<keyword evidence="8 17" id="KW-0547">Nucleotide-binding</keyword>
<dbReference type="SUPFAM" id="SSF56091">
    <property type="entry name" value="DNA ligase/mRNA capping enzyme, catalytic domain"/>
    <property type="match status" value="1"/>
</dbReference>
<dbReference type="OrthoDB" id="200924at2759"/>
<dbReference type="GO" id="GO:0005524">
    <property type="term" value="F:ATP binding"/>
    <property type="evidence" value="ECO:0007669"/>
    <property type="project" value="InterPro"/>
</dbReference>
<keyword evidence="11 17" id="KW-0539">Nucleus</keyword>
<dbReference type="FunFam" id="3.30.470.30:FF:000011">
    <property type="entry name" value="mRNA-capping enzyme subunit alpha"/>
    <property type="match status" value="1"/>
</dbReference>
<evidence type="ECO:0000256" key="6">
    <source>
        <dbReference type="ARBA" id="ARBA00022679"/>
    </source>
</evidence>
<evidence type="ECO:0000256" key="18">
    <source>
        <dbReference type="PIRSR" id="PIRSR036959-1"/>
    </source>
</evidence>
<feature type="compositionally biased region" description="Pro residues" evidence="19">
    <location>
        <begin position="418"/>
        <end position="427"/>
    </location>
</feature>
<evidence type="ECO:0000256" key="12">
    <source>
        <dbReference type="ARBA" id="ARBA00029909"/>
    </source>
</evidence>
<evidence type="ECO:0000256" key="11">
    <source>
        <dbReference type="ARBA" id="ARBA00023242"/>
    </source>
</evidence>
<dbReference type="FunFam" id="2.40.50.140:FF:000275">
    <property type="entry name" value="mRNA-capping enzyme subunit alpha"/>
    <property type="match status" value="1"/>
</dbReference>
<keyword evidence="10 17" id="KW-0342">GTP-binding</keyword>
<evidence type="ECO:0000256" key="3">
    <source>
        <dbReference type="ARBA" id="ARBA00012475"/>
    </source>
</evidence>
<dbReference type="PANTHER" id="PTHR10367:SF17">
    <property type="entry name" value="MRNA-CAPPING ENZYME"/>
    <property type="match status" value="1"/>
</dbReference>
<gene>
    <name evidence="22" type="primary">rnp-2</name>
    <name evidence="22" type="ORF">LSUE1_G009808</name>
</gene>
<keyword evidence="7 17" id="KW-0548">Nucleotidyltransferase</keyword>
<evidence type="ECO:0000256" key="14">
    <source>
        <dbReference type="ARBA" id="ARBA00044624"/>
    </source>
</evidence>
<comment type="subcellular location">
    <subcellularLocation>
        <location evidence="1 17">Nucleus</location>
    </subcellularLocation>
</comment>
<evidence type="ECO:0000256" key="15">
    <source>
        <dbReference type="ARBA" id="ARBA00047082"/>
    </source>
</evidence>
<evidence type="ECO:0000256" key="2">
    <source>
        <dbReference type="ARBA" id="ARBA00010237"/>
    </source>
</evidence>
<accession>A0A8T9BS90</accession>
<sequence length="427" mass="49681">MAQTNGPVRSISAPGVKIDGKLLYNMRSEVADLLGRSNTTFPGAQPVSFARKHLEELTRQDYYVCEKSDGMRFLLYLTEDEHQQEAQYLIDRKNDYWFIPKNGLHFPIPHDVQQHHINTLIDGELVMDKLPSGGFQPKYLVFDCMTLDGNSLMNRTLDKRLAYFKERIYDPYKSLLAQYPDEIKYMHFIMEMKQMQFSYAIEMMFGKILPHLPHGNDGLIFTCRMSDYKFGTDQNILKWKPEAENSIDFRLVLDFTLRQPDEQDISEGFNEPWIDYDAMPICNLHVYKGESSHEDTWYSTMSIEDSEWESLKALGEPLNDRIVECYMDPQKRWRYMRFRDDKTNANHISTVNSVIESITDRVTQQDLVSAQKVIRDEWKTREKKEMERKRVASTGVSTGALNPGLKRKAEEQGAGRPSPGPPVKKEL</sequence>
<comment type="subunit">
    <text evidence="15">Heterodimer. The mRNA-capping enzyme is composed of two separate chains alpha and beta, respectively a mRNA guanylyltransferase and an mRNA 5'-triphosphate monophosphatase.</text>
</comment>
<evidence type="ECO:0000256" key="16">
    <source>
        <dbReference type="ARBA" id="ARBA00053845"/>
    </source>
</evidence>
<dbReference type="Pfam" id="PF03919">
    <property type="entry name" value="mRNA_cap_C"/>
    <property type="match status" value="1"/>
</dbReference>
<evidence type="ECO:0000256" key="10">
    <source>
        <dbReference type="ARBA" id="ARBA00023134"/>
    </source>
</evidence>
<dbReference type="EC" id="2.7.7.50" evidence="3 17"/>